<keyword evidence="1" id="KW-0812">Transmembrane</keyword>
<dbReference type="AlphaFoldDB" id="A0AAX2AFH6"/>
<comment type="caution">
    <text evidence="2">The sequence shown here is derived from an EMBL/GenBank/DDBJ whole genome shotgun (WGS) entry which is preliminary data.</text>
</comment>
<dbReference type="EMBL" id="NXID01000027">
    <property type="protein sequence ID" value="RXK15494.1"/>
    <property type="molecule type" value="Genomic_DNA"/>
</dbReference>
<feature type="transmembrane region" description="Helical" evidence="1">
    <location>
        <begin position="576"/>
        <end position="595"/>
    </location>
</feature>
<organism evidence="2 3">
    <name type="scientific">Malaciobacter mytili LMG 24559</name>
    <dbReference type="NCBI Taxonomy" id="1032238"/>
    <lineage>
        <taxon>Bacteria</taxon>
        <taxon>Pseudomonadati</taxon>
        <taxon>Campylobacterota</taxon>
        <taxon>Epsilonproteobacteria</taxon>
        <taxon>Campylobacterales</taxon>
        <taxon>Arcobacteraceae</taxon>
        <taxon>Malaciobacter</taxon>
    </lineage>
</organism>
<keyword evidence="3" id="KW-1185">Reference proteome</keyword>
<evidence type="ECO:0008006" key="4">
    <source>
        <dbReference type="Google" id="ProtNLM"/>
    </source>
</evidence>
<feature type="transmembrane region" description="Helical" evidence="1">
    <location>
        <begin position="655"/>
        <end position="672"/>
    </location>
</feature>
<feature type="transmembrane region" description="Helical" evidence="1">
    <location>
        <begin position="602"/>
        <end position="620"/>
    </location>
</feature>
<evidence type="ECO:0000256" key="1">
    <source>
        <dbReference type="SAM" id="Phobius"/>
    </source>
</evidence>
<keyword evidence="1" id="KW-0472">Membrane</keyword>
<reference evidence="2 3" key="1">
    <citation type="submission" date="2017-09" db="EMBL/GenBank/DDBJ databases">
        <title>Genomics of the genus Arcobacter.</title>
        <authorList>
            <person name="Perez-Cataluna A."/>
            <person name="Figueras M.J."/>
            <person name="Salas-Masso N."/>
        </authorList>
    </citation>
    <scope>NUCLEOTIDE SEQUENCE [LARGE SCALE GENOMIC DNA]</scope>
    <source>
        <strain evidence="2 3">CECT 7386</strain>
    </source>
</reference>
<accession>A0AAX2AFH6</accession>
<dbReference type="Proteomes" id="UP000290092">
    <property type="component" value="Unassembled WGS sequence"/>
</dbReference>
<keyword evidence="1" id="KW-1133">Transmembrane helix</keyword>
<sequence>MNKLIKYLVFILFLFSIIVLINTNSFSKISNSILTLLPKSEEKSFLQEYDKFKSSKLLLLSVKGLEKESYNKTIKLEEELSKIEGLTLKKVFYNNQLETYKQEFKLYYKEFDKQRFENINIKQELTTLYENLNNSFFPILIDKQDPFKLFKDESLHLVFNLKNSHITIGDFGYISFFMIDEKLNSLQEYKKLYNSVNSITKNYQEIIVFSPIFYYVENEKAIKDDVNKIILIATIILLLLYLVILRNFSLLLNTLTALATSTILSIVIVTSLFNEISIFVIVFGISISTVAIDYMFHNYIHGYYSNNKKFNKEVFYGFLTTLLVFFTISFVSFDLITHICIFAVISLTISYLQFSFLFPKIGFLPKQNKTFSLKLELISPKIIFVFSLIVLIVFSQFITFDLNLKNLDYDNKVLKEKEEFFNKNLKEDNIIKILITAKNIDELILNIEKIKQEVKYIKSPLAYLVNEEILKQRNTLLQSKEFLQLKNTIGIEASKLGFRKDFFTDAYKIQEKTITYDTIEELKQLNIDIIKHNNSLLSYVTIKKDELKNIEKFDFVYPLSMTLLFEKSLLKVKNELLFFGAIALIIIFSLLFIITKKEFLNSFNYIVFPLCLIFISSYFIEFNILHIFMIFILLSFSIDYGIYTSKRLDKKTKEAIIYSLLSTFAGFGVLIFSKINSLKAIGVIATIGIIAIALLLIFSKRSNNETNCA</sequence>
<feature type="transmembrane region" description="Helical" evidence="1">
    <location>
        <begin position="378"/>
        <end position="398"/>
    </location>
</feature>
<feature type="transmembrane region" description="Helical" evidence="1">
    <location>
        <begin position="339"/>
        <end position="358"/>
    </location>
</feature>
<evidence type="ECO:0000313" key="3">
    <source>
        <dbReference type="Proteomes" id="UP000290092"/>
    </source>
</evidence>
<dbReference type="KEGG" id="amyt:AMYT_0234"/>
<name>A0AAX2AFH6_9BACT</name>
<feature type="transmembrane region" description="Helical" evidence="1">
    <location>
        <begin position="626"/>
        <end position="643"/>
    </location>
</feature>
<evidence type="ECO:0000313" key="2">
    <source>
        <dbReference type="EMBL" id="RXK15494.1"/>
    </source>
</evidence>
<proteinExistence type="predicted"/>
<feature type="transmembrane region" description="Helical" evidence="1">
    <location>
        <begin position="314"/>
        <end position="333"/>
    </location>
</feature>
<gene>
    <name evidence="2" type="ORF">CP985_08150</name>
</gene>
<feature type="transmembrane region" description="Helical" evidence="1">
    <location>
        <begin position="678"/>
        <end position="698"/>
    </location>
</feature>
<dbReference type="RefSeq" id="WP_114840745.1">
    <property type="nucleotide sequence ID" value="NZ_CP031219.1"/>
</dbReference>
<feature type="transmembrane region" description="Helical" evidence="1">
    <location>
        <begin position="226"/>
        <end position="243"/>
    </location>
</feature>
<dbReference type="SUPFAM" id="SSF82866">
    <property type="entry name" value="Multidrug efflux transporter AcrB transmembrane domain"/>
    <property type="match status" value="2"/>
</dbReference>
<protein>
    <recommendedName>
        <fullName evidence="4">Membrane transport protein MMPL domain-containing protein</fullName>
    </recommendedName>
</protein>